<name>A0A839QBF1_MYCIR</name>
<evidence type="ECO:0000313" key="1">
    <source>
        <dbReference type="EMBL" id="MBB2993468.1"/>
    </source>
</evidence>
<comment type="caution">
    <text evidence="1">The sequence shown here is derived from an EMBL/GenBank/DDBJ whole genome shotgun (WGS) entry which is preliminary data.</text>
</comment>
<organism evidence="1 2">
    <name type="scientific">Mycolicibacterium iranicum</name>
    <name type="common">Mycobacterium iranicum</name>
    <dbReference type="NCBI Taxonomy" id="912594"/>
    <lineage>
        <taxon>Bacteria</taxon>
        <taxon>Bacillati</taxon>
        <taxon>Actinomycetota</taxon>
        <taxon>Actinomycetes</taxon>
        <taxon>Mycobacteriales</taxon>
        <taxon>Mycobacteriaceae</taxon>
        <taxon>Mycolicibacterium</taxon>
    </lineage>
</organism>
<proteinExistence type="predicted"/>
<accession>A0A839QBF1</accession>
<protein>
    <submittedName>
        <fullName evidence="1">Uncharacterized protein</fullName>
    </submittedName>
</protein>
<keyword evidence="2" id="KW-1185">Reference proteome</keyword>
<dbReference type="Proteomes" id="UP000550501">
    <property type="component" value="Unassembled WGS sequence"/>
</dbReference>
<dbReference type="EMBL" id="JACHVU010000017">
    <property type="protein sequence ID" value="MBB2993468.1"/>
    <property type="molecule type" value="Genomic_DNA"/>
</dbReference>
<sequence length="145" mass="16133">MPNPIKDWARMYGAHQRYLEAQGRPSSFLGQIVDIPNRLHEAADVSEIGMTMLRHTQLANGAGLTARITVGGVWTVGSYMNMSPILRIQAEVRREDGTAPYGAVFDEVVSHLHLERIQPGATLSVFVDPQNPYDMAIDWIRTSQS</sequence>
<reference evidence="1 2" key="1">
    <citation type="submission" date="2020-08" db="EMBL/GenBank/DDBJ databases">
        <title>The Agave Microbiome: Exploring the role of microbial communities in plant adaptations to desert environments.</title>
        <authorList>
            <person name="Partida-Martinez L.P."/>
        </authorList>
    </citation>
    <scope>NUCLEOTIDE SEQUENCE [LARGE SCALE GENOMIC DNA]</scope>
    <source>
        <strain evidence="1 2">AT2.18</strain>
    </source>
</reference>
<gene>
    <name evidence="1" type="ORF">FHR72_004977</name>
</gene>
<dbReference type="AlphaFoldDB" id="A0A839QBF1"/>
<dbReference type="RefSeq" id="WP_183473585.1">
    <property type="nucleotide sequence ID" value="NZ_JACHVU010000017.1"/>
</dbReference>
<evidence type="ECO:0000313" key="2">
    <source>
        <dbReference type="Proteomes" id="UP000550501"/>
    </source>
</evidence>